<protein>
    <submittedName>
        <fullName evidence="1">Uncharacterized protein</fullName>
    </submittedName>
</protein>
<gene>
    <name evidence="1" type="ORF">SHANETTE_174</name>
</gene>
<dbReference type="KEGG" id="vg:26642517"/>
<dbReference type="RefSeq" id="YP_009216169.1">
    <property type="nucleotide sequence ID" value="NC_028983.1"/>
</dbReference>
<dbReference type="Proteomes" id="UP000015093">
    <property type="component" value="Segment"/>
</dbReference>
<proteinExistence type="predicted"/>
<evidence type="ECO:0000313" key="1">
    <source>
        <dbReference type="EMBL" id="AGR47068.1"/>
    </source>
</evidence>
<dbReference type="EMBL" id="KC595513">
    <property type="protein sequence ID" value="AGR47068.1"/>
    <property type="molecule type" value="Genomic_DNA"/>
</dbReference>
<organism evidence="1 2">
    <name type="scientific">Bacillus phage Shanette</name>
    <dbReference type="NCBI Taxonomy" id="1296656"/>
    <lineage>
        <taxon>Viruses</taxon>
        <taxon>Duplodnaviria</taxon>
        <taxon>Heunggongvirae</taxon>
        <taxon>Uroviricota</taxon>
        <taxon>Caudoviricetes</taxon>
        <taxon>Herelleviridae</taxon>
        <taxon>Spounavirinae</taxon>
        <taxon>Siminovitchvirus</taxon>
        <taxon>Siminovitchvirus shanette</taxon>
    </lineage>
</organism>
<name>S5M980_9CAUD</name>
<dbReference type="GeneID" id="26642517"/>
<keyword evidence="2" id="KW-1185">Reference proteome</keyword>
<reference evidence="1 2" key="1">
    <citation type="journal article" date="2014" name="Genome Announc.">
        <title>Genome Sequences of Three Novel Bacillus cereus Bacteriophages.</title>
        <authorList>
            <person name="Grose J.H."/>
            <person name="Jensen J.D."/>
            <person name="Merrill B.D."/>
            <person name="Fisher J.N."/>
            <person name="Burnett S.H."/>
            <person name="Breakwell D.P."/>
        </authorList>
    </citation>
    <scope>NUCLEOTIDE SEQUENCE [LARGE SCALE GENOMIC DNA]</scope>
</reference>
<accession>S5M980</accession>
<sequence>MMNNMWHDRANGDMWRQLDMIEHKTVIINCIRETITQHVSYEPHMGDFDVFIERAINGLASSYVMGISRRVPAKEFEKTVTFQVPATWWQHFKQSHFPAWALRKFPVKYTTLAETIGFKALYDHIIPGHNPHIQVHVAEHKWE</sequence>
<evidence type="ECO:0000313" key="2">
    <source>
        <dbReference type="Proteomes" id="UP000015093"/>
    </source>
</evidence>